<dbReference type="Pfam" id="PF13439">
    <property type="entry name" value="Glyco_transf_4"/>
    <property type="match status" value="1"/>
</dbReference>
<dbReference type="SUPFAM" id="SSF53756">
    <property type="entry name" value="UDP-Glycosyltransferase/glycogen phosphorylase"/>
    <property type="match status" value="1"/>
</dbReference>
<dbReference type="Proteomes" id="UP001230978">
    <property type="component" value="Chromosome"/>
</dbReference>
<dbReference type="EMBL" id="CP124535">
    <property type="protein sequence ID" value="WGV15859.1"/>
    <property type="molecule type" value="Genomic_DNA"/>
</dbReference>
<reference evidence="3 4" key="1">
    <citation type="submission" date="2023-04" db="EMBL/GenBank/DDBJ databases">
        <title>YMD61, complete Genome.</title>
        <authorList>
            <person name="Zhang J."/>
        </authorList>
    </citation>
    <scope>NUCLEOTIDE SEQUENCE [LARGE SCALE GENOMIC DNA]</scope>
    <source>
        <strain evidence="3 4">YMD61</strain>
    </source>
</reference>
<dbReference type="Pfam" id="PF00534">
    <property type="entry name" value="Glycos_transf_1"/>
    <property type="match status" value="1"/>
</dbReference>
<evidence type="ECO:0000259" key="2">
    <source>
        <dbReference type="Pfam" id="PF13439"/>
    </source>
</evidence>
<feature type="domain" description="Glycosyl transferase family 1" evidence="1">
    <location>
        <begin position="340"/>
        <end position="459"/>
    </location>
</feature>
<gene>
    <name evidence="3" type="ORF">QF092_16655</name>
</gene>
<accession>A0ABY8Q5A7</accession>
<proteinExistence type="predicted"/>
<dbReference type="InterPro" id="IPR001296">
    <property type="entry name" value="Glyco_trans_1"/>
</dbReference>
<feature type="domain" description="Glycosyltransferase subfamily 4-like N-terminal" evidence="2">
    <location>
        <begin position="170"/>
        <end position="317"/>
    </location>
</feature>
<sequence length="526" mass="58482">MRPPRLPPDWTEEDLKAELRAIAAIYRRLWPGAALDLCLRRAPGWWGDPTVTLNPAGDPDETGLMARIRLPGTQPALRVETALPPPARRAAQVTTPERPLAPGPVTRGLIAVHPILPELPRHLHDTWQRRTLPLRHRTTPVAPCPNAPFPPALGSNRSPAILIGMHWLEVGGAERLAFDCIRWARTLGLRVVVVASVPAPQSLAEEIEGDPGILFLRTDRYLPRDLWPDFITALVTAENIRLLHIHHCHPLYDCLPQVKAAAPHLSVIDSTHIVEHADGGFARISGVWTWHIDHHHVISTNLAAYLQRRFPVAGRVRLGRMFDRRAMPHRLVPPNLRPESGRLRLAFVGRLSHQKRPLLLFATIRGLIRRFTRKGISVTATILGDGAYLHLIQDLIQRHALTDAIRLLPPNANVADLMEQSDILLLPSANEGLALVGIEALRHGCLPIATDVGGQSELLPPALLVPSAPLACLRQTVSRIERLWQDSAFLDSTRRALQDRWLTFTADPTAEEVLTPLYRQALEPDA</sequence>
<dbReference type="RefSeq" id="WP_281465635.1">
    <property type="nucleotide sequence ID" value="NZ_CP124535.1"/>
</dbReference>
<evidence type="ECO:0000313" key="3">
    <source>
        <dbReference type="EMBL" id="WGV15859.1"/>
    </source>
</evidence>
<keyword evidence="3" id="KW-0808">Transferase</keyword>
<evidence type="ECO:0000259" key="1">
    <source>
        <dbReference type="Pfam" id="PF00534"/>
    </source>
</evidence>
<dbReference type="EC" id="2.4.-.-" evidence="3"/>
<dbReference type="Gene3D" id="3.40.50.2000">
    <property type="entry name" value="Glycogen Phosphorylase B"/>
    <property type="match status" value="2"/>
</dbReference>
<protein>
    <submittedName>
        <fullName evidence="3">Glycosyltransferase</fullName>
        <ecNumber evidence="3">2.4.-.-</ecNumber>
    </submittedName>
</protein>
<keyword evidence="4" id="KW-1185">Reference proteome</keyword>
<keyword evidence="3" id="KW-0328">Glycosyltransferase</keyword>
<dbReference type="PANTHER" id="PTHR12526">
    <property type="entry name" value="GLYCOSYLTRANSFERASE"/>
    <property type="match status" value="1"/>
</dbReference>
<organism evidence="3 4">
    <name type="scientific">Fuscovulum ytuae</name>
    <dbReference type="NCBI Taxonomy" id="3042299"/>
    <lineage>
        <taxon>Bacteria</taxon>
        <taxon>Pseudomonadati</taxon>
        <taxon>Pseudomonadota</taxon>
        <taxon>Alphaproteobacteria</taxon>
        <taxon>Rhodobacterales</taxon>
        <taxon>Paracoccaceae</taxon>
        <taxon>Fuscovulum</taxon>
    </lineage>
</organism>
<name>A0ABY8Q5A7_9RHOB</name>
<dbReference type="GO" id="GO:0016757">
    <property type="term" value="F:glycosyltransferase activity"/>
    <property type="evidence" value="ECO:0007669"/>
    <property type="project" value="UniProtKB-KW"/>
</dbReference>
<evidence type="ECO:0000313" key="4">
    <source>
        <dbReference type="Proteomes" id="UP001230978"/>
    </source>
</evidence>
<dbReference type="InterPro" id="IPR028098">
    <property type="entry name" value="Glyco_trans_4-like_N"/>
</dbReference>